<dbReference type="EMBL" id="CP151632">
    <property type="protein sequence ID" value="WZO36066.1"/>
    <property type="molecule type" value="Genomic_DNA"/>
</dbReference>
<sequence>MTYDITCARRECGRPATLRKPGRYCSASCRTHASNARKAAERNAERTSARAALDAALIAGDLAAVRAAADRLAGVAA</sequence>
<reference evidence="1" key="1">
    <citation type="submission" date="2024-04" db="EMBL/GenBank/DDBJ databases">
        <authorList>
            <person name="Roder T."/>
            <person name="Oberhansli S."/>
            <person name="Kreuzer M."/>
        </authorList>
    </citation>
    <scope>NUCLEOTIDE SEQUENCE</scope>
    <source>
        <strain evidence="1">LWS13-1.2</strain>
    </source>
</reference>
<protein>
    <submittedName>
        <fullName evidence="1">Uncharacterized protein</fullName>
    </submittedName>
</protein>
<evidence type="ECO:0000313" key="1">
    <source>
        <dbReference type="EMBL" id="WZO36066.1"/>
    </source>
</evidence>
<name>A0AAU6SGT3_9MICO</name>
<gene>
    <name evidence="1" type="ORF">MRBLWS13_003782</name>
</gene>
<proteinExistence type="predicted"/>
<dbReference type="RefSeq" id="WP_349426867.1">
    <property type="nucleotide sequence ID" value="NZ_CP151632.1"/>
</dbReference>
<dbReference type="AlphaFoldDB" id="A0AAU6SGT3"/>
<accession>A0AAU6SGT3</accession>
<organism evidence="1">
    <name type="scientific">Microbacterium sp. LWS13-1.2</name>
    <dbReference type="NCBI Taxonomy" id="3135264"/>
    <lineage>
        <taxon>Bacteria</taxon>
        <taxon>Bacillati</taxon>
        <taxon>Actinomycetota</taxon>
        <taxon>Actinomycetes</taxon>
        <taxon>Micrococcales</taxon>
        <taxon>Microbacteriaceae</taxon>
        <taxon>Microbacterium</taxon>
    </lineage>
</organism>